<dbReference type="AlphaFoldDB" id="A0A7W7YY73"/>
<evidence type="ECO:0000313" key="3">
    <source>
        <dbReference type="Proteomes" id="UP000535406"/>
    </source>
</evidence>
<dbReference type="Proteomes" id="UP000535406">
    <property type="component" value="Unassembled WGS sequence"/>
</dbReference>
<dbReference type="InterPro" id="IPR024445">
    <property type="entry name" value="Tnp_ISXO2-like"/>
</dbReference>
<dbReference type="RefSeq" id="WP_184145885.1">
    <property type="nucleotide sequence ID" value="NZ_JACHIK010000018.1"/>
</dbReference>
<dbReference type="Pfam" id="PF12762">
    <property type="entry name" value="DDE_Tnp_IS1595"/>
    <property type="match status" value="1"/>
</dbReference>
<dbReference type="SMART" id="SM01126">
    <property type="entry name" value="DDE_Tnp_IS1595"/>
    <property type="match status" value="1"/>
</dbReference>
<evidence type="ECO:0000259" key="1">
    <source>
        <dbReference type="SMART" id="SM01126"/>
    </source>
</evidence>
<accession>A0A7W7YY73</accession>
<evidence type="ECO:0000313" key="2">
    <source>
        <dbReference type="EMBL" id="MBB5044531.1"/>
    </source>
</evidence>
<name>A0A7W7YY73_9HYPH</name>
<dbReference type="PANTHER" id="PTHR47163:SF2">
    <property type="entry name" value="SI:DKEY-17M8.2"/>
    <property type="match status" value="1"/>
</dbReference>
<dbReference type="PANTHER" id="PTHR47163">
    <property type="entry name" value="DDE_TNP_IS1595 DOMAIN-CONTAINING PROTEIN"/>
    <property type="match status" value="1"/>
</dbReference>
<dbReference type="Pfam" id="PF12760">
    <property type="entry name" value="Zn_ribbon_IS1595"/>
    <property type="match status" value="1"/>
</dbReference>
<dbReference type="InterPro" id="IPR024442">
    <property type="entry name" value="Transposase_Zn_ribbon"/>
</dbReference>
<proteinExistence type="predicted"/>
<reference evidence="2 3" key="1">
    <citation type="submission" date="2020-08" db="EMBL/GenBank/DDBJ databases">
        <title>Genomic Encyclopedia of Type Strains, Phase IV (KMG-IV): sequencing the most valuable type-strain genomes for metagenomic binning, comparative biology and taxonomic classification.</title>
        <authorList>
            <person name="Goeker M."/>
        </authorList>
    </citation>
    <scope>NUCLEOTIDE SEQUENCE [LARGE SCALE GENOMIC DNA]</scope>
    <source>
        <strain evidence="2 3">DSM 21319</strain>
    </source>
</reference>
<feature type="domain" description="ISXO2-like transposase" evidence="1">
    <location>
        <begin position="131"/>
        <end position="291"/>
    </location>
</feature>
<dbReference type="NCBIfam" id="NF033547">
    <property type="entry name" value="transpos_IS1595"/>
    <property type="match status" value="1"/>
</dbReference>
<organism evidence="2 3">
    <name type="scientific">Shinella fusca</name>
    <dbReference type="NCBI Taxonomy" id="544480"/>
    <lineage>
        <taxon>Bacteria</taxon>
        <taxon>Pseudomonadati</taxon>
        <taxon>Pseudomonadota</taxon>
        <taxon>Alphaproteobacteria</taxon>
        <taxon>Hyphomicrobiales</taxon>
        <taxon>Rhizobiaceae</taxon>
        <taxon>Shinella</taxon>
    </lineage>
</organism>
<gene>
    <name evidence="2" type="ORF">HNQ66_003958</name>
</gene>
<comment type="caution">
    <text evidence="2">The sequence shown here is derived from an EMBL/GenBank/DDBJ whole genome shotgun (WGS) entry which is preliminary data.</text>
</comment>
<dbReference type="InterPro" id="IPR053164">
    <property type="entry name" value="IS1016-like_transposase"/>
</dbReference>
<dbReference type="EMBL" id="JACHIK010000018">
    <property type="protein sequence ID" value="MBB5044531.1"/>
    <property type="molecule type" value="Genomic_DNA"/>
</dbReference>
<sequence>MYALDHEIYHDANKAREHLEAIHWPNGPICPHCGNCDQTAITKLAGKSTRPGVYKCNACRDPFTVTVGTVFERSKIALNKWVLAAHLMAASKKGISAHQLHRMLGVTYKTAWFMAHRIREAMKEDVKSSGPLGGGGKTVEADETYIGKRETPRKLARGRIAKPTKGGKSGGADKRIVVGLVERGGKSRMFHLNEATRDTVREVLVRNVSRDSNLYTDESRLYTVVGKEFETHKTTKHSAKEYARREGDVVIHSNTIEAVFSVFKRGMIGVYQHCGEAHLHRYLAEFDFRHNRRAALKISDAERAEQLLAGARDKRLTYRRIGEAAHA</sequence>
<keyword evidence="3" id="KW-1185">Reference proteome</keyword>
<protein>
    <submittedName>
        <fullName evidence="2">Transposase-like protein</fullName>
    </submittedName>
</protein>